<reference evidence="4 5" key="1">
    <citation type="submission" date="2018-09" db="EMBL/GenBank/DDBJ databases">
        <authorList>
            <person name="Wang F."/>
        </authorList>
    </citation>
    <scope>NUCLEOTIDE SEQUENCE [LARGE SCALE GENOMIC DNA]</scope>
    <source>
        <strain evidence="4 5">PLHSC7-2</strain>
    </source>
</reference>
<dbReference type="PROSITE" id="PS50801">
    <property type="entry name" value="STAS"/>
    <property type="match status" value="1"/>
</dbReference>
<evidence type="ECO:0000313" key="5">
    <source>
        <dbReference type="Proteomes" id="UP000283255"/>
    </source>
</evidence>
<dbReference type="Gene3D" id="3.30.750.24">
    <property type="entry name" value="STAS domain"/>
    <property type="match status" value="1"/>
</dbReference>
<evidence type="ECO:0000256" key="1">
    <source>
        <dbReference type="ARBA" id="ARBA00009013"/>
    </source>
</evidence>
<proteinExistence type="inferred from homology"/>
<protein>
    <recommendedName>
        <fullName evidence="2">Anti-sigma factor antagonist</fullName>
    </recommendedName>
</protein>
<dbReference type="OrthoDB" id="9796076at2"/>
<evidence type="ECO:0000256" key="2">
    <source>
        <dbReference type="RuleBase" id="RU003749"/>
    </source>
</evidence>
<dbReference type="SUPFAM" id="SSF52091">
    <property type="entry name" value="SpoIIaa-like"/>
    <property type="match status" value="1"/>
</dbReference>
<dbReference type="InterPro" id="IPR003658">
    <property type="entry name" value="Anti-sigma_ant"/>
</dbReference>
<evidence type="ECO:0000313" key="4">
    <source>
        <dbReference type="EMBL" id="RJG42463.1"/>
    </source>
</evidence>
<dbReference type="NCBIfam" id="TIGR00377">
    <property type="entry name" value="ant_ant_sig"/>
    <property type="match status" value="1"/>
</dbReference>
<dbReference type="CDD" id="cd07043">
    <property type="entry name" value="STAS_anti-anti-sigma_factors"/>
    <property type="match status" value="1"/>
</dbReference>
<dbReference type="InterPro" id="IPR036513">
    <property type="entry name" value="STAS_dom_sf"/>
</dbReference>
<dbReference type="EMBL" id="QZCH01000017">
    <property type="protein sequence ID" value="RJG42463.1"/>
    <property type="molecule type" value="Genomic_DNA"/>
</dbReference>
<comment type="caution">
    <text evidence="4">The sequence shown here is derived from an EMBL/GenBank/DDBJ whole genome shotgun (WGS) entry which is preliminary data.</text>
</comment>
<dbReference type="GO" id="GO:0043856">
    <property type="term" value="F:anti-sigma factor antagonist activity"/>
    <property type="evidence" value="ECO:0007669"/>
    <property type="project" value="InterPro"/>
</dbReference>
<organism evidence="4 5">
    <name type="scientific">Motilimonas pumila</name>
    <dbReference type="NCBI Taxonomy" id="2303987"/>
    <lineage>
        <taxon>Bacteria</taxon>
        <taxon>Pseudomonadati</taxon>
        <taxon>Pseudomonadota</taxon>
        <taxon>Gammaproteobacteria</taxon>
        <taxon>Alteromonadales</taxon>
        <taxon>Alteromonadales genera incertae sedis</taxon>
        <taxon>Motilimonas</taxon>
    </lineage>
</organism>
<feature type="domain" description="STAS" evidence="3">
    <location>
        <begin position="13"/>
        <end position="93"/>
    </location>
</feature>
<dbReference type="AlphaFoldDB" id="A0A418YD82"/>
<keyword evidence="5" id="KW-1185">Reference proteome</keyword>
<dbReference type="InterPro" id="IPR002645">
    <property type="entry name" value="STAS_dom"/>
</dbReference>
<dbReference type="PANTHER" id="PTHR33495">
    <property type="entry name" value="ANTI-SIGMA FACTOR ANTAGONIST TM_1081-RELATED-RELATED"/>
    <property type="match status" value="1"/>
</dbReference>
<gene>
    <name evidence="4" type="ORF">D1Z90_13395</name>
</gene>
<sequence>MQIEMNDLSTQQLVLNLSGEMDALGCSKIRPRLEKVTDLPHPHIVMDVSQVSFMDSSGIGAIVFLFKRLKQQQRTIEIVGVHGQPKDLMKLLRIDSAIALSYVDEQEVQHG</sequence>
<comment type="similarity">
    <text evidence="1 2">Belongs to the anti-sigma-factor antagonist family.</text>
</comment>
<accession>A0A418YD82</accession>
<dbReference type="Proteomes" id="UP000283255">
    <property type="component" value="Unassembled WGS sequence"/>
</dbReference>
<reference evidence="4 5" key="2">
    <citation type="submission" date="2019-01" db="EMBL/GenBank/DDBJ databases">
        <title>Motilimonas pumilus sp. nov., isolated from the gut of sea cucumber (Apostichopus japonicus).</title>
        <authorList>
            <person name="Wang F.-Q."/>
            <person name="Ren L.-H."/>
            <person name="Lin Y.-W."/>
            <person name="Sun G.-H."/>
            <person name="Du Z.-J."/>
            <person name="Zhao J.-X."/>
            <person name="Liu X.-J."/>
            <person name="Liu L.-J."/>
        </authorList>
    </citation>
    <scope>NUCLEOTIDE SEQUENCE [LARGE SCALE GENOMIC DNA]</scope>
    <source>
        <strain evidence="4 5">PLHSC7-2</strain>
    </source>
</reference>
<dbReference type="PANTHER" id="PTHR33495:SF2">
    <property type="entry name" value="ANTI-SIGMA FACTOR ANTAGONIST TM_1081-RELATED"/>
    <property type="match status" value="1"/>
</dbReference>
<name>A0A418YD82_9GAMM</name>
<dbReference type="RefSeq" id="WP_119911285.1">
    <property type="nucleotide sequence ID" value="NZ_QZCH01000017.1"/>
</dbReference>
<dbReference type="Pfam" id="PF01740">
    <property type="entry name" value="STAS"/>
    <property type="match status" value="1"/>
</dbReference>
<evidence type="ECO:0000259" key="3">
    <source>
        <dbReference type="PROSITE" id="PS50801"/>
    </source>
</evidence>